<evidence type="ECO:0000313" key="3">
    <source>
        <dbReference type="Proteomes" id="UP000499080"/>
    </source>
</evidence>
<comment type="caution">
    <text evidence="2">The sequence shown here is derived from an EMBL/GenBank/DDBJ whole genome shotgun (WGS) entry which is preliminary data.</text>
</comment>
<dbReference type="Proteomes" id="UP000499080">
    <property type="component" value="Unassembled WGS sequence"/>
</dbReference>
<dbReference type="EMBL" id="BGPR01000107">
    <property type="protein sequence ID" value="GBL94957.1"/>
    <property type="molecule type" value="Genomic_DNA"/>
</dbReference>
<gene>
    <name evidence="2" type="ORF">AVEN_187471_1</name>
</gene>
<feature type="region of interest" description="Disordered" evidence="1">
    <location>
        <begin position="1"/>
        <end position="69"/>
    </location>
</feature>
<keyword evidence="3" id="KW-1185">Reference proteome</keyword>
<evidence type="ECO:0000313" key="2">
    <source>
        <dbReference type="EMBL" id="GBL94957.1"/>
    </source>
</evidence>
<accession>A0A4Y2BTM1</accession>
<dbReference type="AlphaFoldDB" id="A0A4Y2BTM1"/>
<name>A0A4Y2BTM1_ARAVE</name>
<evidence type="ECO:0000256" key="1">
    <source>
        <dbReference type="SAM" id="MobiDB-lite"/>
    </source>
</evidence>
<organism evidence="2 3">
    <name type="scientific">Araneus ventricosus</name>
    <name type="common">Orbweaver spider</name>
    <name type="synonym">Epeira ventricosa</name>
    <dbReference type="NCBI Taxonomy" id="182803"/>
    <lineage>
        <taxon>Eukaryota</taxon>
        <taxon>Metazoa</taxon>
        <taxon>Ecdysozoa</taxon>
        <taxon>Arthropoda</taxon>
        <taxon>Chelicerata</taxon>
        <taxon>Arachnida</taxon>
        <taxon>Araneae</taxon>
        <taxon>Araneomorphae</taxon>
        <taxon>Entelegynae</taxon>
        <taxon>Araneoidea</taxon>
        <taxon>Araneidae</taxon>
        <taxon>Araneus</taxon>
    </lineage>
</organism>
<sequence length="161" mass="18045">MADDLSFHMTASPCHRSLQTNRGEIESRISDPPNPEPGLYHHISSSASNKKREIEFSNIDPRIPKPSLVNMPRSLQHEKTKSNLESVISLIPKPGLVTMPSMSPDEQKTKIESRISDPWIGRTVSPCHRSLQTNRSEIESRISDPPIPEPGLYHHAIAVSR</sequence>
<proteinExistence type="predicted"/>
<reference evidence="2 3" key="1">
    <citation type="journal article" date="2019" name="Sci. Rep.">
        <title>Orb-weaving spider Araneus ventricosus genome elucidates the spidroin gene catalogue.</title>
        <authorList>
            <person name="Kono N."/>
            <person name="Nakamura H."/>
            <person name="Ohtoshi R."/>
            <person name="Moran D.A.P."/>
            <person name="Shinohara A."/>
            <person name="Yoshida Y."/>
            <person name="Fujiwara M."/>
            <person name="Mori M."/>
            <person name="Tomita M."/>
            <person name="Arakawa K."/>
        </authorList>
    </citation>
    <scope>NUCLEOTIDE SEQUENCE [LARGE SCALE GENOMIC DNA]</scope>
</reference>
<protein>
    <submittedName>
        <fullName evidence="2">Uncharacterized protein</fullName>
    </submittedName>
</protein>